<evidence type="ECO:0000313" key="4">
    <source>
        <dbReference type="EMBL" id="GLQ22802.1"/>
    </source>
</evidence>
<keyword evidence="2" id="KW-0472">Membrane</keyword>
<keyword evidence="5" id="KW-1185">Reference proteome</keyword>
<dbReference type="Proteomes" id="UP001161391">
    <property type="component" value="Unassembled WGS sequence"/>
</dbReference>
<name>A0ABQ5V722_9PROT</name>
<sequence>MRYSPFWIVPLSLLLLSACTDTTSRNSDRLDYGVESAPEPIIVTGSRLKRSDVAADSADGAQSAANYLAYRYGYSFELPSASVKATAQSHAQRCIEAGAKLCQVLNTSTRDYDADNVSASLTLRAEPEWLDQYAASLIESVNKADGKMTASSVSAQDLTRQILDVDARLSAQTTLRDRLTGLLETRDAELADLLALERELARVQAEIESATSNLAALRQRVTMSVVDIDYSSKSRAVSSSAVAPIAQALKDFLRTLSQGLAGVIGFIAVTLPWLIFVLLPVFFGIRWLWRRRPSKSRKS</sequence>
<evidence type="ECO:0000313" key="5">
    <source>
        <dbReference type="Proteomes" id="UP001161391"/>
    </source>
</evidence>
<keyword evidence="2" id="KW-1133">Transmembrane helix</keyword>
<reference evidence="4" key="1">
    <citation type="journal article" date="2014" name="Int. J. Syst. Evol. Microbiol.">
        <title>Complete genome of a new Firmicutes species belonging to the dominant human colonic microbiota ('Ruminococcus bicirculans') reveals two chromosomes and a selective capacity to utilize plant glucans.</title>
        <authorList>
            <consortium name="NISC Comparative Sequencing Program"/>
            <person name="Wegmann U."/>
            <person name="Louis P."/>
            <person name="Goesmann A."/>
            <person name="Henrissat B."/>
            <person name="Duncan S.H."/>
            <person name="Flint H.J."/>
        </authorList>
    </citation>
    <scope>NUCLEOTIDE SEQUENCE</scope>
    <source>
        <strain evidence="4">NBRC 108219</strain>
    </source>
</reference>
<keyword evidence="1" id="KW-0175">Coiled coil</keyword>
<feature type="domain" description="DUF4349" evidence="3">
    <location>
        <begin position="75"/>
        <end position="282"/>
    </location>
</feature>
<protein>
    <recommendedName>
        <fullName evidence="3">DUF4349 domain-containing protein</fullName>
    </recommendedName>
</protein>
<comment type="caution">
    <text evidence="4">The sequence shown here is derived from an EMBL/GenBank/DDBJ whole genome shotgun (WGS) entry which is preliminary data.</text>
</comment>
<reference evidence="4" key="2">
    <citation type="submission" date="2023-01" db="EMBL/GenBank/DDBJ databases">
        <title>Draft genome sequence of Algimonas ampicilliniresistens strain NBRC 108219.</title>
        <authorList>
            <person name="Sun Q."/>
            <person name="Mori K."/>
        </authorList>
    </citation>
    <scope>NUCLEOTIDE SEQUENCE</scope>
    <source>
        <strain evidence="4">NBRC 108219</strain>
    </source>
</reference>
<dbReference type="RefSeq" id="WP_284387551.1">
    <property type="nucleotide sequence ID" value="NZ_BSNK01000001.1"/>
</dbReference>
<keyword evidence="2" id="KW-0812">Transmembrane</keyword>
<dbReference type="PROSITE" id="PS51257">
    <property type="entry name" value="PROKAR_LIPOPROTEIN"/>
    <property type="match status" value="1"/>
</dbReference>
<accession>A0ABQ5V722</accession>
<feature type="coiled-coil region" evidence="1">
    <location>
        <begin position="186"/>
        <end position="220"/>
    </location>
</feature>
<evidence type="ECO:0000256" key="1">
    <source>
        <dbReference type="SAM" id="Coils"/>
    </source>
</evidence>
<evidence type="ECO:0000259" key="3">
    <source>
        <dbReference type="Pfam" id="PF14257"/>
    </source>
</evidence>
<evidence type="ECO:0000256" key="2">
    <source>
        <dbReference type="SAM" id="Phobius"/>
    </source>
</evidence>
<organism evidence="4 5">
    <name type="scientific">Algimonas ampicilliniresistens</name>
    <dbReference type="NCBI Taxonomy" id="1298735"/>
    <lineage>
        <taxon>Bacteria</taxon>
        <taxon>Pseudomonadati</taxon>
        <taxon>Pseudomonadota</taxon>
        <taxon>Alphaproteobacteria</taxon>
        <taxon>Maricaulales</taxon>
        <taxon>Robiginitomaculaceae</taxon>
        <taxon>Algimonas</taxon>
    </lineage>
</organism>
<dbReference type="Pfam" id="PF14257">
    <property type="entry name" value="DUF4349"/>
    <property type="match status" value="1"/>
</dbReference>
<dbReference type="InterPro" id="IPR025645">
    <property type="entry name" value="DUF4349"/>
</dbReference>
<gene>
    <name evidence="4" type="ORF">GCM10007853_06760</name>
</gene>
<feature type="transmembrane region" description="Helical" evidence="2">
    <location>
        <begin position="260"/>
        <end position="289"/>
    </location>
</feature>
<dbReference type="EMBL" id="BSNK01000001">
    <property type="protein sequence ID" value="GLQ22802.1"/>
    <property type="molecule type" value="Genomic_DNA"/>
</dbReference>
<proteinExistence type="predicted"/>